<organism evidence="19 20">
    <name type="scientific">Saccharicrinis carchari</name>
    <dbReference type="NCBI Taxonomy" id="1168039"/>
    <lineage>
        <taxon>Bacteria</taxon>
        <taxon>Pseudomonadati</taxon>
        <taxon>Bacteroidota</taxon>
        <taxon>Bacteroidia</taxon>
        <taxon>Marinilabiliales</taxon>
        <taxon>Marinilabiliaceae</taxon>
        <taxon>Saccharicrinis</taxon>
    </lineage>
</organism>
<dbReference type="RefSeq" id="WP_142533331.1">
    <property type="nucleotide sequence ID" value="NZ_FXTB01000004.1"/>
</dbReference>
<comment type="function">
    <text evidence="14">Cell wall formation.</text>
</comment>
<protein>
    <recommendedName>
        <fullName evidence="4 14">D-alanine--D-alanine ligase</fullName>
        <ecNumber evidence="4 14">6.3.2.4</ecNumber>
    </recommendedName>
    <alternativeName>
        <fullName evidence="14">D-Ala-D-Ala ligase</fullName>
    </alternativeName>
    <alternativeName>
        <fullName evidence="14">D-alanylalanine synthetase</fullName>
    </alternativeName>
</protein>
<dbReference type="Pfam" id="PF07478">
    <property type="entry name" value="Dala_Dala_lig_C"/>
    <property type="match status" value="1"/>
</dbReference>
<dbReference type="PIRSF" id="PIRSF039102">
    <property type="entry name" value="Ddl/VanB"/>
    <property type="match status" value="1"/>
</dbReference>
<evidence type="ECO:0000256" key="4">
    <source>
        <dbReference type="ARBA" id="ARBA00012216"/>
    </source>
</evidence>
<evidence type="ECO:0000256" key="12">
    <source>
        <dbReference type="ARBA" id="ARBA00023316"/>
    </source>
</evidence>
<keyword evidence="5 14" id="KW-0963">Cytoplasm</keyword>
<evidence type="ECO:0000256" key="2">
    <source>
        <dbReference type="ARBA" id="ARBA00004496"/>
    </source>
</evidence>
<proteinExistence type="inferred from homology"/>
<dbReference type="InterPro" id="IPR011095">
    <property type="entry name" value="Dala_Dala_lig_C"/>
</dbReference>
<dbReference type="NCBIfam" id="NF002378">
    <property type="entry name" value="PRK01372.1"/>
    <property type="match status" value="1"/>
</dbReference>
<dbReference type="Pfam" id="PF01820">
    <property type="entry name" value="Dala_Dala_lig_N"/>
    <property type="match status" value="1"/>
</dbReference>
<evidence type="ECO:0000256" key="15">
    <source>
        <dbReference type="PIRSR" id="PIRSR039102-1"/>
    </source>
</evidence>
<keyword evidence="12 14" id="KW-0961">Cell wall biogenesis/degradation</keyword>
<evidence type="ECO:0000256" key="6">
    <source>
        <dbReference type="ARBA" id="ARBA00022598"/>
    </source>
</evidence>
<comment type="subcellular location">
    <subcellularLocation>
        <location evidence="2 14">Cytoplasm</location>
    </subcellularLocation>
</comment>
<dbReference type="GO" id="GO:0071555">
    <property type="term" value="P:cell wall organization"/>
    <property type="evidence" value="ECO:0007669"/>
    <property type="project" value="UniProtKB-KW"/>
</dbReference>
<dbReference type="PANTHER" id="PTHR23132">
    <property type="entry name" value="D-ALANINE--D-ALANINE LIGASE"/>
    <property type="match status" value="1"/>
</dbReference>
<dbReference type="AlphaFoldDB" id="A0A521D3N0"/>
<evidence type="ECO:0000256" key="3">
    <source>
        <dbReference type="ARBA" id="ARBA00010871"/>
    </source>
</evidence>
<dbReference type="GO" id="GO:0008716">
    <property type="term" value="F:D-alanine-D-alanine ligase activity"/>
    <property type="evidence" value="ECO:0007669"/>
    <property type="project" value="UniProtKB-UniRule"/>
</dbReference>
<evidence type="ECO:0000313" key="20">
    <source>
        <dbReference type="Proteomes" id="UP000319040"/>
    </source>
</evidence>
<evidence type="ECO:0000313" key="19">
    <source>
        <dbReference type="EMBL" id="SMO66303.1"/>
    </source>
</evidence>
<dbReference type="SUPFAM" id="SSF56059">
    <property type="entry name" value="Glutathione synthetase ATP-binding domain-like"/>
    <property type="match status" value="1"/>
</dbReference>
<reference evidence="19 20" key="1">
    <citation type="submission" date="2017-05" db="EMBL/GenBank/DDBJ databases">
        <authorList>
            <person name="Varghese N."/>
            <person name="Submissions S."/>
        </authorList>
    </citation>
    <scope>NUCLEOTIDE SEQUENCE [LARGE SCALE GENOMIC DNA]</scope>
    <source>
        <strain evidence="19 20">DSM 27040</strain>
    </source>
</reference>
<dbReference type="PANTHER" id="PTHR23132:SF23">
    <property type="entry name" value="D-ALANINE--D-ALANINE LIGASE B"/>
    <property type="match status" value="1"/>
</dbReference>
<feature type="active site" evidence="15">
    <location>
        <position position="16"/>
    </location>
</feature>
<dbReference type="GO" id="GO:0046872">
    <property type="term" value="F:metal ion binding"/>
    <property type="evidence" value="ECO:0007669"/>
    <property type="project" value="UniProtKB-KW"/>
</dbReference>
<accession>A0A521D3N0</accession>
<comment type="cofactor">
    <cofactor evidence="1">
        <name>Mn(2+)</name>
        <dbReference type="ChEBI" id="CHEBI:29035"/>
    </cofactor>
</comment>
<feature type="binding site" evidence="16">
    <location>
        <position position="276"/>
    </location>
    <ligand>
        <name>Mg(2+)</name>
        <dbReference type="ChEBI" id="CHEBI:18420"/>
        <label>1</label>
    </ligand>
</feature>
<evidence type="ECO:0000256" key="17">
    <source>
        <dbReference type="PROSITE-ProRule" id="PRU00409"/>
    </source>
</evidence>
<feature type="domain" description="ATP-grasp" evidence="18">
    <location>
        <begin position="121"/>
        <end position="321"/>
    </location>
</feature>
<gene>
    <name evidence="14" type="primary">ddl</name>
    <name evidence="19" type="ORF">SAMN06265379_104181</name>
</gene>
<dbReference type="NCBIfam" id="NF002527">
    <property type="entry name" value="PRK01966.1-3"/>
    <property type="match status" value="1"/>
</dbReference>
<dbReference type="GO" id="GO:0005524">
    <property type="term" value="F:ATP binding"/>
    <property type="evidence" value="ECO:0007669"/>
    <property type="project" value="UniProtKB-UniRule"/>
</dbReference>
<comment type="cofactor">
    <cofactor evidence="16">
        <name>Mg(2+)</name>
        <dbReference type="ChEBI" id="CHEBI:18420"/>
    </cofactor>
    <cofactor evidence="16">
        <name>Mn(2+)</name>
        <dbReference type="ChEBI" id="CHEBI:29035"/>
    </cofactor>
    <text evidence="16">Binds 2 magnesium or manganese ions per subunit.</text>
</comment>
<feature type="binding site" evidence="16">
    <location>
        <position position="288"/>
    </location>
    <ligand>
        <name>Mg(2+)</name>
        <dbReference type="ChEBI" id="CHEBI:18420"/>
        <label>1</label>
    </ligand>
</feature>
<dbReference type="EC" id="6.3.2.4" evidence="4 14"/>
<dbReference type="InterPro" id="IPR000291">
    <property type="entry name" value="D-Ala_lig_Van_CS"/>
</dbReference>
<dbReference type="Gene3D" id="3.40.50.20">
    <property type="match status" value="1"/>
</dbReference>
<feature type="active site" evidence="15">
    <location>
        <position position="299"/>
    </location>
</feature>
<keyword evidence="16" id="KW-0464">Manganese</keyword>
<evidence type="ECO:0000256" key="7">
    <source>
        <dbReference type="ARBA" id="ARBA00022723"/>
    </source>
</evidence>
<keyword evidence="7 16" id="KW-0479">Metal-binding</keyword>
<evidence type="ECO:0000259" key="18">
    <source>
        <dbReference type="PROSITE" id="PS50975"/>
    </source>
</evidence>
<dbReference type="PROSITE" id="PS00844">
    <property type="entry name" value="DALA_DALA_LIGASE_2"/>
    <property type="match status" value="1"/>
</dbReference>
<dbReference type="EMBL" id="FXTB01000004">
    <property type="protein sequence ID" value="SMO66303.1"/>
    <property type="molecule type" value="Genomic_DNA"/>
</dbReference>
<keyword evidence="16" id="KW-0460">Magnesium</keyword>
<evidence type="ECO:0000256" key="11">
    <source>
        <dbReference type="ARBA" id="ARBA00022984"/>
    </source>
</evidence>
<dbReference type="OrthoDB" id="9813261at2"/>
<dbReference type="Proteomes" id="UP000319040">
    <property type="component" value="Unassembled WGS sequence"/>
</dbReference>
<dbReference type="UniPathway" id="UPA00219"/>
<dbReference type="InterPro" id="IPR011761">
    <property type="entry name" value="ATP-grasp"/>
</dbReference>
<dbReference type="GO" id="GO:0008360">
    <property type="term" value="P:regulation of cell shape"/>
    <property type="evidence" value="ECO:0007669"/>
    <property type="project" value="UniProtKB-KW"/>
</dbReference>
<keyword evidence="8 17" id="KW-0547">Nucleotide-binding</keyword>
<keyword evidence="10 14" id="KW-0133">Cell shape</keyword>
<sequence>MSKKNIAVVYGGDSSEIVVSQNSAKGVMSFIDAVKYNAIPVLITRKKWVARIDGQDYPICKDDFSCTVKDKKINFDCAYVTIHGTPGEDGKLQGYFDIIGMPYTTCGVLPASLTFNKFACNSYLKGFGLKVADSVLVLKGNDFDVEQIIEKLGLPCFVKPNAGGSSFGISKAKTIADVAPAIHKAFAESDEVIIEQFVQGNEFTCGLYKTNKGETIFPITEVIPANEFFDFEAKYTPEKVQEITPARLPGETADRIRKVTSLVYDILGCKGIVRVDYILSGNNIFLLEVNTVPGMTPTSFIPQQIAAAGLDIKAVFTDVIESSLGVVASD</sequence>
<comment type="catalytic activity">
    <reaction evidence="13 14">
        <text>2 D-alanine + ATP = D-alanyl-D-alanine + ADP + phosphate + H(+)</text>
        <dbReference type="Rhea" id="RHEA:11224"/>
        <dbReference type="ChEBI" id="CHEBI:15378"/>
        <dbReference type="ChEBI" id="CHEBI:30616"/>
        <dbReference type="ChEBI" id="CHEBI:43474"/>
        <dbReference type="ChEBI" id="CHEBI:57416"/>
        <dbReference type="ChEBI" id="CHEBI:57822"/>
        <dbReference type="ChEBI" id="CHEBI:456216"/>
        <dbReference type="EC" id="6.3.2.4"/>
    </reaction>
</comment>
<dbReference type="GO" id="GO:0009252">
    <property type="term" value="P:peptidoglycan biosynthetic process"/>
    <property type="evidence" value="ECO:0007669"/>
    <property type="project" value="UniProtKB-UniRule"/>
</dbReference>
<feature type="binding site" evidence="16">
    <location>
        <position position="288"/>
    </location>
    <ligand>
        <name>Mg(2+)</name>
        <dbReference type="ChEBI" id="CHEBI:18420"/>
        <label>2</label>
    </ligand>
</feature>
<keyword evidence="6 14" id="KW-0436">Ligase</keyword>
<dbReference type="PROSITE" id="PS00843">
    <property type="entry name" value="DALA_DALA_LIGASE_1"/>
    <property type="match status" value="1"/>
</dbReference>
<keyword evidence="20" id="KW-1185">Reference proteome</keyword>
<dbReference type="InterPro" id="IPR005905">
    <property type="entry name" value="D_ala_D_ala"/>
</dbReference>
<dbReference type="InterPro" id="IPR013815">
    <property type="entry name" value="ATP_grasp_subdomain_1"/>
</dbReference>
<feature type="active site" evidence="15">
    <location>
        <position position="165"/>
    </location>
</feature>
<dbReference type="InterPro" id="IPR011127">
    <property type="entry name" value="Dala_Dala_lig_N"/>
</dbReference>
<evidence type="ECO:0000256" key="13">
    <source>
        <dbReference type="ARBA" id="ARBA00047614"/>
    </source>
</evidence>
<name>A0A521D3N0_SACCC</name>
<evidence type="ECO:0000256" key="1">
    <source>
        <dbReference type="ARBA" id="ARBA00001936"/>
    </source>
</evidence>
<dbReference type="PROSITE" id="PS50975">
    <property type="entry name" value="ATP_GRASP"/>
    <property type="match status" value="1"/>
</dbReference>
<dbReference type="SUPFAM" id="SSF52440">
    <property type="entry name" value="PreATP-grasp domain"/>
    <property type="match status" value="1"/>
</dbReference>
<dbReference type="HAMAP" id="MF_00047">
    <property type="entry name" value="Dala_Dala_lig"/>
    <property type="match status" value="1"/>
</dbReference>
<dbReference type="GO" id="GO:0005737">
    <property type="term" value="C:cytoplasm"/>
    <property type="evidence" value="ECO:0007669"/>
    <property type="project" value="UniProtKB-SubCell"/>
</dbReference>
<dbReference type="InterPro" id="IPR016185">
    <property type="entry name" value="PreATP-grasp_dom_sf"/>
</dbReference>
<keyword evidence="9 17" id="KW-0067">ATP-binding</keyword>
<evidence type="ECO:0000256" key="5">
    <source>
        <dbReference type="ARBA" id="ARBA00022490"/>
    </source>
</evidence>
<evidence type="ECO:0000256" key="9">
    <source>
        <dbReference type="ARBA" id="ARBA00022840"/>
    </source>
</evidence>
<evidence type="ECO:0000256" key="16">
    <source>
        <dbReference type="PIRSR" id="PIRSR039102-3"/>
    </source>
</evidence>
<dbReference type="Gene3D" id="3.30.1490.20">
    <property type="entry name" value="ATP-grasp fold, A domain"/>
    <property type="match status" value="1"/>
</dbReference>
<evidence type="ECO:0000256" key="14">
    <source>
        <dbReference type="HAMAP-Rule" id="MF_00047"/>
    </source>
</evidence>
<dbReference type="Gene3D" id="3.30.470.20">
    <property type="entry name" value="ATP-grasp fold, B domain"/>
    <property type="match status" value="1"/>
</dbReference>
<comment type="similarity">
    <text evidence="3 14">Belongs to the D-alanine--D-alanine ligase family.</text>
</comment>
<feature type="binding site" evidence="16">
    <location>
        <position position="290"/>
    </location>
    <ligand>
        <name>Mg(2+)</name>
        <dbReference type="ChEBI" id="CHEBI:18420"/>
        <label>2</label>
    </ligand>
</feature>
<comment type="pathway">
    <text evidence="14">Cell wall biogenesis; peptidoglycan biosynthesis.</text>
</comment>
<evidence type="ECO:0000256" key="10">
    <source>
        <dbReference type="ARBA" id="ARBA00022960"/>
    </source>
</evidence>
<evidence type="ECO:0000256" key="8">
    <source>
        <dbReference type="ARBA" id="ARBA00022741"/>
    </source>
</evidence>
<dbReference type="NCBIfam" id="TIGR01205">
    <property type="entry name" value="D_ala_D_alaTIGR"/>
    <property type="match status" value="1"/>
</dbReference>
<keyword evidence="11 14" id="KW-0573">Peptidoglycan synthesis</keyword>